<name>A0A1I7W772_HETBA</name>
<keyword evidence="2" id="KW-1185">Reference proteome</keyword>
<evidence type="ECO:0000256" key="1">
    <source>
        <dbReference type="SAM" id="Phobius"/>
    </source>
</evidence>
<dbReference type="AlphaFoldDB" id="A0A1I7W772"/>
<proteinExistence type="predicted"/>
<evidence type="ECO:0000313" key="3">
    <source>
        <dbReference type="WBParaSite" id="Hba_00493"/>
    </source>
</evidence>
<keyword evidence="1" id="KW-0472">Membrane</keyword>
<dbReference type="Proteomes" id="UP000095283">
    <property type="component" value="Unplaced"/>
</dbReference>
<feature type="transmembrane region" description="Helical" evidence="1">
    <location>
        <begin position="44"/>
        <end position="64"/>
    </location>
</feature>
<dbReference type="WBParaSite" id="Hba_00493">
    <property type="protein sequence ID" value="Hba_00493"/>
    <property type="gene ID" value="Hba_00493"/>
</dbReference>
<accession>A0A1I7W772</accession>
<protein>
    <submittedName>
        <fullName evidence="3">Uncharacterized protein</fullName>
    </submittedName>
</protein>
<evidence type="ECO:0000313" key="2">
    <source>
        <dbReference type="Proteomes" id="UP000095283"/>
    </source>
</evidence>
<sequence>MANIEAIPGYLSGTFPTLPFEVKDYIADCTLVLNITGFGFNMTIFYEYLLVLNGSYFNINILFWKRFI</sequence>
<keyword evidence="1" id="KW-0812">Transmembrane</keyword>
<keyword evidence="1" id="KW-1133">Transmembrane helix</keyword>
<organism evidence="2 3">
    <name type="scientific">Heterorhabditis bacteriophora</name>
    <name type="common">Entomopathogenic nematode worm</name>
    <dbReference type="NCBI Taxonomy" id="37862"/>
    <lineage>
        <taxon>Eukaryota</taxon>
        <taxon>Metazoa</taxon>
        <taxon>Ecdysozoa</taxon>
        <taxon>Nematoda</taxon>
        <taxon>Chromadorea</taxon>
        <taxon>Rhabditida</taxon>
        <taxon>Rhabditina</taxon>
        <taxon>Rhabditomorpha</taxon>
        <taxon>Strongyloidea</taxon>
        <taxon>Heterorhabditidae</taxon>
        <taxon>Heterorhabditis</taxon>
    </lineage>
</organism>
<reference evidence="3" key="1">
    <citation type="submission" date="2016-11" db="UniProtKB">
        <authorList>
            <consortium name="WormBaseParasite"/>
        </authorList>
    </citation>
    <scope>IDENTIFICATION</scope>
</reference>